<dbReference type="EMBL" id="ACIZ01000022">
    <property type="protein sequence ID" value="EEN81349.1"/>
    <property type="molecule type" value="Genomic_DNA"/>
</dbReference>
<comment type="caution">
    <text evidence="1">The sequence shown here is derived from an EMBL/GenBank/DDBJ whole genome shotgun (WGS) entry which is preliminary data.</text>
</comment>
<evidence type="ECO:0000313" key="1">
    <source>
        <dbReference type="EMBL" id="EEN81349.1"/>
    </source>
</evidence>
<accession>C2JUT9</accession>
<evidence type="ECO:0000313" key="2">
    <source>
        <dbReference type="Proteomes" id="UP000004525"/>
    </source>
</evidence>
<dbReference type="AlphaFoldDB" id="C2JUT9"/>
<proteinExistence type="predicted"/>
<keyword evidence="2" id="KW-1185">Reference proteome</keyword>
<sequence>MIMETLYKGQPADVWEITKTGAQPDWVKDAFSQNYLYWLDNRVRILMWALTPPNKKNLKFVASGSLGGGVDALGVYAYGDSGDFLDATNQRVVSRERFFKQYQILKSNEA</sequence>
<reference evidence="1" key="1">
    <citation type="submission" date="2009-01" db="EMBL/GenBank/DDBJ databases">
        <authorList>
            <person name="Qin X."/>
            <person name="Bachman B."/>
            <person name="Battles P."/>
            <person name="Bell A."/>
            <person name="Bess C."/>
            <person name="Bickham C."/>
            <person name="Chaboub L."/>
            <person name="Chen D."/>
            <person name="Coyle M."/>
            <person name="Deiros D.R."/>
            <person name="Dinh H."/>
            <person name="Forbes L."/>
            <person name="Fowler G."/>
            <person name="Francisco L."/>
            <person name="Fu Q."/>
            <person name="Gubbala S."/>
            <person name="Hale W."/>
            <person name="Han Y."/>
            <person name="Hemphill L."/>
            <person name="Highlander S.K."/>
            <person name="Hirani K."/>
            <person name="Hogues M."/>
            <person name="Jackson L."/>
            <person name="Jakkamsetti A."/>
            <person name="Javaid M."/>
            <person name="Jiang H."/>
            <person name="Korchina V."/>
            <person name="Kovar C."/>
            <person name="Lara F."/>
            <person name="Lee S."/>
            <person name="Mata R."/>
            <person name="Mathew T."/>
            <person name="Moen C."/>
            <person name="Morales K."/>
            <person name="Munidasa M."/>
            <person name="Nazareth L."/>
            <person name="Ngo R."/>
            <person name="Nguyen L."/>
            <person name="Okwuonu G."/>
            <person name="Ongeri F."/>
            <person name="Patil S."/>
            <person name="Petrosino J."/>
            <person name="Pham C."/>
            <person name="Pham P."/>
            <person name="Pu L.-L."/>
            <person name="Puazo M."/>
            <person name="Raj R."/>
            <person name="Reid J."/>
            <person name="Rouhana J."/>
            <person name="Saada N."/>
            <person name="Shang Y."/>
            <person name="Simmons D."/>
            <person name="Thornton R."/>
            <person name="Warren J."/>
            <person name="Weissenberger G."/>
            <person name="Zhang J."/>
            <person name="Zhang L."/>
            <person name="Zhou C."/>
            <person name="Zhu D."/>
            <person name="Muzny D."/>
            <person name="Worley K."/>
            <person name="Gibbs R."/>
        </authorList>
    </citation>
    <scope>NUCLEOTIDE SEQUENCE [LARGE SCALE GENOMIC DNA]</scope>
    <source>
        <strain evidence="1">LMS2-1</strain>
    </source>
</reference>
<dbReference type="Proteomes" id="UP000004525">
    <property type="component" value="Unassembled WGS sequence"/>
</dbReference>
<dbReference type="HOGENOM" id="CLU_174717_0_0_9"/>
<organism evidence="1 2">
    <name type="scientific">Lacticaseibacillus rhamnosus (strain LMS2-1)</name>
    <dbReference type="NCBI Taxonomy" id="525361"/>
    <lineage>
        <taxon>Bacteria</taxon>
        <taxon>Bacillati</taxon>
        <taxon>Bacillota</taxon>
        <taxon>Bacilli</taxon>
        <taxon>Lactobacillales</taxon>
        <taxon>Lactobacillaceae</taxon>
        <taxon>Lacticaseibacillus</taxon>
    </lineage>
</organism>
<name>C2JUT9_LACRM</name>
<gene>
    <name evidence="1" type="ORF">HMPREF0539_0673</name>
</gene>
<protein>
    <submittedName>
        <fullName evidence="1">Uncharacterized protein</fullName>
    </submittedName>
</protein>